<name>A0A5B0L0X5_9PROT</name>
<dbReference type="Proteomes" id="UP000325333">
    <property type="component" value="Unassembled WGS sequence"/>
</dbReference>
<feature type="region of interest" description="Disordered" evidence="1">
    <location>
        <begin position="1"/>
        <end position="55"/>
    </location>
</feature>
<feature type="compositionally biased region" description="Basic and acidic residues" evidence="1">
    <location>
        <begin position="16"/>
        <end position="28"/>
    </location>
</feature>
<dbReference type="EMBL" id="VEWN01000001">
    <property type="protein sequence ID" value="KAA1058587.1"/>
    <property type="molecule type" value="Genomic_DNA"/>
</dbReference>
<reference evidence="2 3" key="1">
    <citation type="submission" date="2019-07" db="EMBL/GenBank/DDBJ databases">
        <title>Genome sequencing of the stress-tolerant strain Azospirillum brasilense Az19.</title>
        <authorList>
            <person name="Maroniche G.A."/>
            <person name="Garcia J.E."/>
            <person name="Pagnussat L."/>
            <person name="Amenta M."/>
            <person name="Creus C.M."/>
        </authorList>
    </citation>
    <scope>NUCLEOTIDE SEQUENCE [LARGE SCALE GENOMIC DNA]</scope>
    <source>
        <strain evidence="2 3">Az19</strain>
    </source>
</reference>
<evidence type="ECO:0000313" key="3">
    <source>
        <dbReference type="Proteomes" id="UP000325333"/>
    </source>
</evidence>
<comment type="caution">
    <text evidence="2">The sequence shown here is derived from an EMBL/GenBank/DDBJ whole genome shotgun (WGS) entry which is preliminary data.</text>
</comment>
<accession>A0A5B0L0X5</accession>
<proteinExistence type="predicted"/>
<gene>
    <name evidence="2" type="ORF">FH063_000787</name>
</gene>
<dbReference type="AlphaFoldDB" id="A0A5B0L0X5"/>
<sequence length="94" mass="9879">MRMNATFIPLSSGERVSAKRAGEGDARGGRFGKSSTPSPQPSPRRGEGASGLMHEKRYSGSAVQVRPIVSAVLAIADRQVPARSGGIETAKRMV</sequence>
<evidence type="ECO:0000313" key="2">
    <source>
        <dbReference type="EMBL" id="KAA1058587.1"/>
    </source>
</evidence>
<evidence type="ECO:0000256" key="1">
    <source>
        <dbReference type="SAM" id="MobiDB-lite"/>
    </source>
</evidence>
<protein>
    <submittedName>
        <fullName evidence="2">Uncharacterized protein</fullName>
    </submittedName>
</protein>
<organism evidence="2 3">
    <name type="scientific">Azospirillum argentinense</name>
    <dbReference type="NCBI Taxonomy" id="2970906"/>
    <lineage>
        <taxon>Bacteria</taxon>
        <taxon>Pseudomonadati</taxon>
        <taxon>Pseudomonadota</taxon>
        <taxon>Alphaproteobacteria</taxon>
        <taxon>Rhodospirillales</taxon>
        <taxon>Azospirillaceae</taxon>
        <taxon>Azospirillum</taxon>
    </lineage>
</organism>